<dbReference type="EMBL" id="CM045763">
    <property type="protein sequence ID" value="KAI8020868.1"/>
    <property type="molecule type" value="Genomic_DNA"/>
</dbReference>
<sequence length="94" mass="10206">MSHQEGICFTKQISMVSSARTEPSQSASMALLLLPLTTALLEMVEAGLYFRKSVGFPSLAEHLMAKGLVCGLAKPLARLALLELRPLLGFLGFW</sequence>
<evidence type="ECO:0000313" key="2">
    <source>
        <dbReference type="Proteomes" id="UP001060215"/>
    </source>
</evidence>
<name>A0ACC0I4Z4_9ERIC</name>
<evidence type="ECO:0000313" key="1">
    <source>
        <dbReference type="EMBL" id="KAI8020868.1"/>
    </source>
</evidence>
<proteinExistence type="predicted"/>
<protein>
    <submittedName>
        <fullName evidence="1">Uncharacterized protein</fullName>
    </submittedName>
</protein>
<reference evidence="1 2" key="1">
    <citation type="journal article" date="2022" name="Plant J.">
        <title>Chromosome-level genome of Camellia lanceoleosa provides a valuable resource for understanding genome evolution and self-incompatibility.</title>
        <authorList>
            <person name="Gong W."/>
            <person name="Xiao S."/>
            <person name="Wang L."/>
            <person name="Liao Z."/>
            <person name="Chang Y."/>
            <person name="Mo W."/>
            <person name="Hu G."/>
            <person name="Li W."/>
            <person name="Zhao G."/>
            <person name="Zhu H."/>
            <person name="Hu X."/>
            <person name="Ji K."/>
            <person name="Xiang X."/>
            <person name="Song Q."/>
            <person name="Yuan D."/>
            <person name="Jin S."/>
            <person name="Zhang L."/>
        </authorList>
    </citation>
    <scope>NUCLEOTIDE SEQUENCE [LARGE SCALE GENOMIC DNA]</scope>
    <source>
        <strain evidence="1">SQ_2022a</strain>
    </source>
</reference>
<accession>A0ACC0I4Z4</accession>
<dbReference type="Proteomes" id="UP001060215">
    <property type="component" value="Chromosome 6"/>
</dbReference>
<keyword evidence="2" id="KW-1185">Reference proteome</keyword>
<gene>
    <name evidence="1" type="ORF">LOK49_LG03G02549</name>
</gene>
<comment type="caution">
    <text evidence="1">The sequence shown here is derived from an EMBL/GenBank/DDBJ whole genome shotgun (WGS) entry which is preliminary data.</text>
</comment>
<organism evidence="1 2">
    <name type="scientific">Camellia lanceoleosa</name>
    <dbReference type="NCBI Taxonomy" id="1840588"/>
    <lineage>
        <taxon>Eukaryota</taxon>
        <taxon>Viridiplantae</taxon>
        <taxon>Streptophyta</taxon>
        <taxon>Embryophyta</taxon>
        <taxon>Tracheophyta</taxon>
        <taxon>Spermatophyta</taxon>
        <taxon>Magnoliopsida</taxon>
        <taxon>eudicotyledons</taxon>
        <taxon>Gunneridae</taxon>
        <taxon>Pentapetalae</taxon>
        <taxon>asterids</taxon>
        <taxon>Ericales</taxon>
        <taxon>Theaceae</taxon>
        <taxon>Camellia</taxon>
    </lineage>
</organism>